<dbReference type="InterPro" id="IPR039569">
    <property type="entry name" value="FAS1-like_DH_region"/>
</dbReference>
<feature type="domain" description="FAS1-like dehydratase" evidence="1">
    <location>
        <begin position="112"/>
        <end position="173"/>
    </location>
</feature>
<evidence type="ECO:0000313" key="2">
    <source>
        <dbReference type="EMBL" id="RKP24983.1"/>
    </source>
</evidence>
<dbReference type="AlphaFoldDB" id="A0A4P9YXX2"/>
<dbReference type="Gene3D" id="3.10.129.10">
    <property type="entry name" value="Hotdog Thioesterase"/>
    <property type="match status" value="2"/>
</dbReference>
<dbReference type="PANTHER" id="PTHR28152:SF1">
    <property type="entry name" value="HYDROXYACYL-THIOESTER DEHYDRATASE TYPE 2, MITOCHONDRIAL"/>
    <property type="match status" value="1"/>
</dbReference>
<dbReference type="GO" id="GO:0019171">
    <property type="term" value="F:(3R)-hydroxyacyl-[acyl-carrier-protein] dehydratase activity"/>
    <property type="evidence" value="ECO:0007669"/>
    <property type="project" value="TreeGrafter"/>
</dbReference>
<dbReference type="OrthoDB" id="3257538at2759"/>
<evidence type="ECO:0000313" key="3">
    <source>
        <dbReference type="Proteomes" id="UP000278143"/>
    </source>
</evidence>
<reference evidence="3" key="1">
    <citation type="journal article" date="2018" name="Nat. Microbiol.">
        <title>Leveraging single-cell genomics to expand the fungal tree of life.</title>
        <authorList>
            <person name="Ahrendt S.R."/>
            <person name="Quandt C.A."/>
            <person name="Ciobanu D."/>
            <person name="Clum A."/>
            <person name="Salamov A."/>
            <person name="Andreopoulos B."/>
            <person name="Cheng J.F."/>
            <person name="Woyke T."/>
            <person name="Pelin A."/>
            <person name="Henrissat B."/>
            <person name="Reynolds N.K."/>
            <person name="Benny G.L."/>
            <person name="Smith M.E."/>
            <person name="James T.Y."/>
            <person name="Grigoriev I.V."/>
        </authorList>
    </citation>
    <scope>NUCLEOTIDE SEQUENCE [LARGE SCALE GENOMIC DNA]</scope>
    <source>
        <strain evidence="3">Benny S71-1</strain>
    </source>
</reference>
<proteinExistence type="predicted"/>
<dbReference type="EMBL" id="KZ989938">
    <property type="protein sequence ID" value="RKP24983.1"/>
    <property type="molecule type" value="Genomic_DNA"/>
</dbReference>
<organism evidence="2 3">
    <name type="scientific">Syncephalis pseudoplumigaleata</name>
    <dbReference type="NCBI Taxonomy" id="1712513"/>
    <lineage>
        <taxon>Eukaryota</taxon>
        <taxon>Fungi</taxon>
        <taxon>Fungi incertae sedis</taxon>
        <taxon>Zoopagomycota</taxon>
        <taxon>Zoopagomycotina</taxon>
        <taxon>Zoopagomycetes</taxon>
        <taxon>Zoopagales</taxon>
        <taxon>Piptocephalidaceae</taxon>
        <taxon>Syncephalis</taxon>
    </lineage>
</organism>
<dbReference type="Proteomes" id="UP000278143">
    <property type="component" value="Unassembled WGS sequence"/>
</dbReference>
<sequence>MTRCLRKACIRYYTLPRQPSRQYDAAAIATRIHDWEKGIMERCTVELDTITASQYTSMCMTLDRPLPPRPCPLPACGTPLPANWHLAYFPARLRESQLAADGYEPEWQPPPPFDRRVWASGRLKWWPANALRIGDRAQQETRCRSVNVKEGSVGTTVFVTTEQLVRNARGPVLTDERCLAYMSTDVKPSPPRSKLMILMHAARIANRVAEFSRTLEPTPIMLFRYSALTFNSHRIHYDHQYATVEEGYPAPLVHGPLTCTLLLGLLEEQLHHHRAQTLHIDSFTYRAISPLYCGRPLTLHGRWSTSAEADADPGRLKCHLWATNEQGGLAMSGTATLEAS</sequence>
<accession>A0A4P9YXX2</accession>
<gene>
    <name evidence="2" type="ORF">SYNPS1DRAFT_16329</name>
</gene>
<dbReference type="PANTHER" id="PTHR28152">
    <property type="entry name" value="HYDROXYACYL-THIOESTER DEHYDRATASE TYPE 2, MITOCHONDRIAL"/>
    <property type="match status" value="1"/>
</dbReference>
<evidence type="ECO:0000259" key="1">
    <source>
        <dbReference type="Pfam" id="PF13452"/>
    </source>
</evidence>
<name>A0A4P9YXX2_9FUNG</name>
<dbReference type="SUPFAM" id="SSF54637">
    <property type="entry name" value="Thioesterase/thiol ester dehydrase-isomerase"/>
    <property type="match status" value="1"/>
</dbReference>
<dbReference type="Pfam" id="PF13452">
    <property type="entry name" value="FAS1_DH_region"/>
    <property type="match status" value="1"/>
</dbReference>
<dbReference type="InterPro" id="IPR052741">
    <property type="entry name" value="Mitochondrial_HTD2"/>
</dbReference>
<keyword evidence="3" id="KW-1185">Reference proteome</keyword>
<protein>
    <submittedName>
        <fullName evidence="2">HotDog domain-containing protein</fullName>
    </submittedName>
</protein>
<dbReference type="GO" id="GO:0005739">
    <property type="term" value="C:mitochondrion"/>
    <property type="evidence" value="ECO:0007669"/>
    <property type="project" value="TreeGrafter"/>
</dbReference>
<dbReference type="InterPro" id="IPR029069">
    <property type="entry name" value="HotDog_dom_sf"/>
</dbReference>